<evidence type="ECO:0000313" key="2">
    <source>
        <dbReference type="Proteomes" id="UP000247409"/>
    </source>
</evidence>
<dbReference type="PANTHER" id="PTHR47150:SF6">
    <property type="entry name" value="OS01G0872900 PROTEIN"/>
    <property type="match status" value="1"/>
</dbReference>
<dbReference type="EMBL" id="NBIV01000106">
    <property type="protein sequence ID" value="PXF43957.1"/>
    <property type="molecule type" value="Genomic_DNA"/>
</dbReference>
<proteinExistence type="predicted"/>
<evidence type="ECO:0008006" key="3">
    <source>
        <dbReference type="Google" id="ProtNLM"/>
    </source>
</evidence>
<evidence type="ECO:0000313" key="1">
    <source>
        <dbReference type="EMBL" id="PXF43957.1"/>
    </source>
</evidence>
<dbReference type="Proteomes" id="UP000247409">
    <property type="component" value="Unassembled WGS sequence"/>
</dbReference>
<dbReference type="OrthoDB" id="1926684at2759"/>
<protein>
    <recommendedName>
        <fullName evidence="3">DDE Tnp4 domain-containing protein</fullName>
    </recommendedName>
</protein>
<accession>A0A2V3IPH6</accession>
<keyword evidence="2" id="KW-1185">Reference proteome</keyword>
<organism evidence="1 2">
    <name type="scientific">Gracilariopsis chorda</name>
    <dbReference type="NCBI Taxonomy" id="448386"/>
    <lineage>
        <taxon>Eukaryota</taxon>
        <taxon>Rhodophyta</taxon>
        <taxon>Florideophyceae</taxon>
        <taxon>Rhodymeniophycidae</taxon>
        <taxon>Gracilariales</taxon>
        <taxon>Gracilariaceae</taxon>
        <taxon>Gracilariopsis</taxon>
    </lineage>
</organism>
<dbReference type="InterPro" id="IPR006912">
    <property type="entry name" value="Harbinger_derived_prot"/>
</dbReference>
<comment type="caution">
    <text evidence="1">The sequence shown here is derived from an EMBL/GenBank/DDBJ whole genome shotgun (WGS) entry which is preliminary data.</text>
</comment>
<dbReference type="AlphaFoldDB" id="A0A2V3IPH6"/>
<sequence length="173" mass="20454">MKPSYTVNSVVIDCYYYLTRGIYPKWKIFIHNICQSINRKEKLFSRRQESVRKVVERVFGVLYRWFKSLFVKTERFNMENVRGMATAAVVMHNMIVKHLRTSYSSICAAVVSRFFNEDEDCTDFVVEQLNELDVTVIVNKLYVTDDIKLSALQQRLQNALQQHIWELQSTEIP</sequence>
<name>A0A2V3IPH6_9FLOR</name>
<dbReference type="PANTHER" id="PTHR47150">
    <property type="entry name" value="OS12G0169200 PROTEIN"/>
    <property type="match status" value="1"/>
</dbReference>
<dbReference type="Pfam" id="PF04827">
    <property type="entry name" value="Plant_tran"/>
    <property type="match status" value="1"/>
</dbReference>
<gene>
    <name evidence="1" type="ORF">BWQ96_06267</name>
</gene>
<reference evidence="1 2" key="1">
    <citation type="journal article" date="2018" name="Mol. Biol. Evol.">
        <title>Analysis of the draft genome of the red seaweed Gracilariopsis chorda provides insights into genome size evolution in Rhodophyta.</title>
        <authorList>
            <person name="Lee J."/>
            <person name="Yang E.C."/>
            <person name="Graf L."/>
            <person name="Yang J.H."/>
            <person name="Qiu H."/>
            <person name="Zel Zion U."/>
            <person name="Chan C.X."/>
            <person name="Stephens T.G."/>
            <person name="Weber A.P.M."/>
            <person name="Boo G.H."/>
            <person name="Boo S.M."/>
            <person name="Kim K.M."/>
            <person name="Shin Y."/>
            <person name="Jung M."/>
            <person name="Lee S.J."/>
            <person name="Yim H.S."/>
            <person name="Lee J.H."/>
            <person name="Bhattacharya D."/>
            <person name="Yoon H.S."/>
        </authorList>
    </citation>
    <scope>NUCLEOTIDE SEQUENCE [LARGE SCALE GENOMIC DNA]</scope>
    <source>
        <strain evidence="1 2">SKKU-2015</strain>
        <tissue evidence="1">Whole body</tissue>
    </source>
</reference>